<dbReference type="RefSeq" id="WP_188435916.1">
    <property type="nucleotide sequence ID" value="NZ_BMCM01000002.1"/>
</dbReference>
<organism evidence="2 3">
    <name type="scientific">Microbacterium murale</name>
    <dbReference type="NCBI Taxonomy" id="1081040"/>
    <lineage>
        <taxon>Bacteria</taxon>
        <taxon>Bacillati</taxon>
        <taxon>Actinomycetota</taxon>
        <taxon>Actinomycetes</taxon>
        <taxon>Micrococcales</taxon>
        <taxon>Microbacteriaceae</taxon>
        <taxon>Microbacterium</taxon>
    </lineage>
</organism>
<dbReference type="PANTHER" id="PTHR46401">
    <property type="entry name" value="GLYCOSYLTRANSFERASE WBBK-RELATED"/>
    <property type="match status" value="1"/>
</dbReference>
<keyword evidence="3" id="KW-1185">Reference proteome</keyword>
<reference evidence="3" key="1">
    <citation type="journal article" date="2019" name="Int. J. Syst. Evol. Microbiol.">
        <title>The Global Catalogue of Microorganisms (GCM) 10K type strain sequencing project: providing services to taxonomists for standard genome sequencing and annotation.</title>
        <authorList>
            <consortium name="The Broad Institute Genomics Platform"/>
            <consortium name="The Broad Institute Genome Sequencing Center for Infectious Disease"/>
            <person name="Wu L."/>
            <person name="Ma J."/>
        </authorList>
    </citation>
    <scope>NUCLEOTIDE SEQUENCE [LARGE SCALE GENOMIC DNA]</scope>
    <source>
        <strain evidence="3">CCM 7640</strain>
    </source>
</reference>
<evidence type="ECO:0000313" key="2">
    <source>
        <dbReference type="EMBL" id="GGD72370.1"/>
    </source>
</evidence>
<keyword evidence="1" id="KW-0808">Transferase</keyword>
<evidence type="ECO:0000313" key="3">
    <source>
        <dbReference type="Proteomes" id="UP000629365"/>
    </source>
</evidence>
<dbReference type="Pfam" id="PF13692">
    <property type="entry name" value="Glyco_trans_1_4"/>
    <property type="match status" value="1"/>
</dbReference>
<comment type="caution">
    <text evidence="2">The sequence shown here is derived from an EMBL/GenBank/DDBJ whole genome shotgun (WGS) entry which is preliminary data.</text>
</comment>
<sequence>MGAQLRVVLDQITQVIDPDQATAALDLTAGLVATAPSGCTVEAIVPAGGAADLVGLAGTRVLPLGRRELAGSWQLGIVPGVGGGLIHAPTLMAPLVKHDRLHHDDQVAVTVWDLQAWEAPELKSKGAVAWQRGMLRRASRHADVVVVPSHSMAERIGSFAKLGDRVRVISGAAPEGFGVPVDAAQRRTAMALPERYVVLTGSAESLESGFRAAAAADVDAVVLDAADGAEPRLVEIASAVGLPERRAHVRGTLPAEDRAAVLAGAAAFVATSALSAWPWRAMEAMSLSVPLIAVDSGVHRDVIAEGGSLVPPEELSDALADAVGAGGKRLGVLAGDRARAFSWASAAERVWALHADL</sequence>
<evidence type="ECO:0008006" key="4">
    <source>
        <dbReference type="Google" id="ProtNLM"/>
    </source>
</evidence>
<gene>
    <name evidence="2" type="ORF">GCM10007269_14390</name>
</gene>
<dbReference type="EMBL" id="BMCM01000002">
    <property type="protein sequence ID" value="GGD72370.1"/>
    <property type="molecule type" value="Genomic_DNA"/>
</dbReference>
<name>A0ABQ1RLN0_9MICO</name>
<dbReference type="Gene3D" id="3.40.50.2000">
    <property type="entry name" value="Glycogen Phosphorylase B"/>
    <property type="match status" value="2"/>
</dbReference>
<accession>A0ABQ1RLN0</accession>
<protein>
    <recommendedName>
        <fullName evidence="4">D-inositol 3-phosphate glycosyltransferase</fullName>
    </recommendedName>
</protein>
<proteinExistence type="predicted"/>
<dbReference type="SUPFAM" id="SSF53756">
    <property type="entry name" value="UDP-Glycosyltransferase/glycogen phosphorylase"/>
    <property type="match status" value="1"/>
</dbReference>
<dbReference type="Proteomes" id="UP000629365">
    <property type="component" value="Unassembled WGS sequence"/>
</dbReference>
<dbReference type="PANTHER" id="PTHR46401:SF2">
    <property type="entry name" value="GLYCOSYLTRANSFERASE WBBK-RELATED"/>
    <property type="match status" value="1"/>
</dbReference>
<evidence type="ECO:0000256" key="1">
    <source>
        <dbReference type="ARBA" id="ARBA00022679"/>
    </source>
</evidence>